<dbReference type="PANTHER" id="PTHR44520">
    <property type="entry name" value="RESPONSE REGULATOR RCP1-RELATED"/>
    <property type="match status" value="1"/>
</dbReference>
<dbReference type="SMART" id="SM00448">
    <property type="entry name" value="REC"/>
    <property type="match status" value="1"/>
</dbReference>
<sequence>MQEKLLIFLIDDDVDDHEVFSIALEDILPLAECVFALDGFYALQKINDDADFSPNFIFIDINMPRMNGIQCLKEIKKIPHLKHIPIYMYSTSAEPPIVEECINSGACGFIKKEVSIADLQNKLCEIFLNIQLLPNK</sequence>
<name>A0A2S5A465_9SPHI</name>
<comment type="caution">
    <text evidence="3">The sequence shown here is derived from an EMBL/GenBank/DDBJ whole genome shotgun (WGS) entry which is preliminary data.</text>
</comment>
<dbReference type="RefSeq" id="WP_103788234.1">
    <property type="nucleotide sequence ID" value="NZ_PQVF01000004.1"/>
</dbReference>
<dbReference type="InterPro" id="IPR011006">
    <property type="entry name" value="CheY-like_superfamily"/>
</dbReference>
<dbReference type="OrthoDB" id="9789181at2"/>
<dbReference type="Pfam" id="PF00072">
    <property type="entry name" value="Response_reg"/>
    <property type="match status" value="1"/>
</dbReference>
<dbReference type="AlphaFoldDB" id="A0A2S5A465"/>
<protein>
    <submittedName>
        <fullName evidence="3">Response regulator</fullName>
    </submittedName>
</protein>
<gene>
    <name evidence="3" type="ORF">C3K47_06050</name>
</gene>
<organism evidence="3 4">
    <name type="scientific">Solitalea longa</name>
    <dbReference type="NCBI Taxonomy" id="2079460"/>
    <lineage>
        <taxon>Bacteria</taxon>
        <taxon>Pseudomonadati</taxon>
        <taxon>Bacteroidota</taxon>
        <taxon>Sphingobacteriia</taxon>
        <taxon>Sphingobacteriales</taxon>
        <taxon>Sphingobacteriaceae</taxon>
        <taxon>Solitalea</taxon>
    </lineage>
</organism>
<dbReference type="InterPro" id="IPR052893">
    <property type="entry name" value="TCS_response_regulator"/>
</dbReference>
<keyword evidence="1" id="KW-0597">Phosphoprotein</keyword>
<evidence type="ECO:0000256" key="1">
    <source>
        <dbReference type="PROSITE-ProRule" id="PRU00169"/>
    </source>
</evidence>
<evidence type="ECO:0000259" key="2">
    <source>
        <dbReference type="PROSITE" id="PS50110"/>
    </source>
</evidence>
<dbReference type="EMBL" id="PQVF01000004">
    <property type="protein sequence ID" value="POY37326.1"/>
    <property type="molecule type" value="Genomic_DNA"/>
</dbReference>
<keyword evidence="4" id="KW-1185">Reference proteome</keyword>
<proteinExistence type="predicted"/>
<dbReference type="SUPFAM" id="SSF52172">
    <property type="entry name" value="CheY-like"/>
    <property type="match status" value="1"/>
</dbReference>
<dbReference type="GO" id="GO:0000160">
    <property type="term" value="P:phosphorelay signal transduction system"/>
    <property type="evidence" value="ECO:0007669"/>
    <property type="project" value="InterPro"/>
</dbReference>
<feature type="modified residue" description="4-aspartylphosphate" evidence="1">
    <location>
        <position position="60"/>
    </location>
</feature>
<feature type="domain" description="Response regulatory" evidence="2">
    <location>
        <begin position="6"/>
        <end position="127"/>
    </location>
</feature>
<dbReference type="InterPro" id="IPR001789">
    <property type="entry name" value="Sig_transdc_resp-reg_receiver"/>
</dbReference>
<evidence type="ECO:0000313" key="3">
    <source>
        <dbReference type="EMBL" id="POY37326.1"/>
    </source>
</evidence>
<dbReference type="PROSITE" id="PS50110">
    <property type="entry name" value="RESPONSE_REGULATORY"/>
    <property type="match status" value="1"/>
</dbReference>
<accession>A0A2S5A465</accession>
<dbReference type="Gene3D" id="3.40.50.2300">
    <property type="match status" value="1"/>
</dbReference>
<reference evidence="3 4" key="1">
    <citation type="submission" date="2018-01" db="EMBL/GenBank/DDBJ databases">
        <authorList>
            <person name="Gaut B.S."/>
            <person name="Morton B.R."/>
            <person name="Clegg M.T."/>
            <person name="Duvall M.R."/>
        </authorList>
    </citation>
    <scope>NUCLEOTIDE SEQUENCE [LARGE SCALE GENOMIC DNA]</scope>
    <source>
        <strain evidence="3 4">HR-AV</strain>
    </source>
</reference>
<dbReference type="Proteomes" id="UP000236893">
    <property type="component" value="Unassembled WGS sequence"/>
</dbReference>
<evidence type="ECO:0000313" key="4">
    <source>
        <dbReference type="Proteomes" id="UP000236893"/>
    </source>
</evidence>